<dbReference type="PATRIC" id="fig|1352936.5.peg.7992"/>
<dbReference type="HOGENOM" id="CLU_130437_0_0_11"/>
<dbReference type="RefSeq" id="WP_023552522.1">
    <property type="nucleotide sequence ID" value="NZ_CM002285.1"/>
</dbReference>
<dbReference type="Proteomes" id="UP000017984">
    <property type="component" value="Chromosome"/>
</dbReference>
<dbReference type="OrthoDB" id="3478947at2"/>
<dbReference type="AlphaFoldDB" id="V6JLN0"/>
<evidence type="ECO:0000313" key="1">
    <source>
        <dbReference type="EMBL" id="EST20795.1"/>
    </source>
</evidence>
<reference evidence="1 2" key="1">
    <citation type="journal article" date="2014" name="Genome Announc.">
        <title>Draft Genome Sequence of Streptomyces roseochromogenes subsp. oscitans DS 12.976, Producer of the Aminocoumarin Antibiotic Clorobiocin.</title>
        <authorList>
            <person name="Ruckert C."/>
            <person name="Kalinowski J."/>
            <person name="Heide L."/>
            <person name="Apel A.K."/>
        </authorList>
    </citation>
    <scope>NUCLEOTIDE SEQUENCE [LARGE SCALE GENOMIC DNA]</scope>
    <source>
        <strain evidence="1 2">DS 12.976</strain>
    </source>
</reference>
<comment type="caution">
    <text evidence="1">The sequence shown here is derived from an EMBL/GenBank/DDBJ whole genome shotgun (WGS) entry which is preliminary data.</text>
</comment>
<name>V6JLN0_STRRC</name>
<dbReference type="EMBL" id="AWQX01000343">
    <property type="protein sequence ID" value="EST20795.1"/>
    <property type="molecule type" value="Genomic_DNA"/>
</dbReference>
<proteinExistence type="predicted"/>
<sequence length="147" mass="15938">MDIAKCLTAIESLCARGFPTAHGRTEHGESRPGFHIAALETSGDFSEDDGTGREETAAQFEADRDALAERMAQRWGPAQYISLYSVLERTTLGEDIPQPWAGLGGHVPDVKLWQLPGSGGWLALGVSHWTDHSPFQLLVVVTTVDPP</sequence>
<keyword evidence="2" id="KW-1185">Reference proteome</keyword>
<organism evidence="1 2">
    <name type="scientific">Streptomyces roseochromogenus subsp. oscitans DS 12.976</name>
    <dbReference type="NCBI Taxonomy" id="1352936"/>
    <lineage>
        <taxon>Bacteria</taxon>
        <taxon>Bacillati</taxon>
        <taxon>Actinomycetota</taxon>
        <taxon>Actinomycetes</taxon>
        <taxon>Kitasatosporales</taxon>
        <taxon>Streptomycetaceae</taxon>
        <taxon>Streptomyces</taxon>
    </lineage>
</organism>
<accession>V6JLN0</accession>
<protein>
    <submittedName>
        <fullName evidence="1">Uncharacterized protein</fullName>
    </submittedName>
</protein>
<evidence type="ECO:0000313" key="2">
    <source>
        <dbReference type="Proteomes" id="UP000017984"/>
    </source>
</evidence>
<gene>
    <name evidence="1" type="ORF">M878_38585</name>
</gene>
<dbReference type="STRING" id="1352936.M878_38585"/>